<organism evidence="2 3">
    <name type="scientific">Colletotrichum incanum</name>
    <name type="common">Soybean anthracnose fungus</name>
    <dbReference type="NCBI Taxonomy" id="1573173"/>
    <lineage>
        <taxon>Eukaryota</taxon>
        <taxon>Fungi</taxon>
        <taxon>Dikarya</taxon>
        <taxon>Ascomycota</taxon>
        <taxon>Pezizomycotina</taxon>
        <taxon>Sordariomycetes</taxon>
        <taxon>Hypocreomycetidae</taxon>
        <taxon>Glomerellales</taxon>
        <taxon>Glomerellaceae</taxon>
        <taxon>Colletotrichum</taxon>
        <taxon>Colletotrichum spaethianum species complex</taxon>
    </lineage>
</organism>
<dbReference type="EMBL" id="LFIW01001475">
    <property type="protein sequence ID" value="KZL82231.1"/>
    <property type="molecule type" value="Genomic_DNA"/>
</dbReference>
<evidence type="ECO:0000259" key="1">
    <source>
        <dbReference type="Pfam" id="PF01764"/>
    </source>
</evidence>
<accession>A0A167C7I4</accession>
<comment type="caution">
    <text evidence="2">The sequence shown here is derived from an EMBL/GenBank/DDBJ whole genome shotgun (WGS) entry which is preliminary data.</text>
</comment>
<name>A0A167C7I4_COLIC</name>
<evidence type="ECO:0000313" key="3">
    <source>
        <dbReference type="Proteomes" id="UP000076584"/>
    </source>
</evidence>
<dbReference type="InterPro" id="IPR029058">
    <property type="entry name" value="AB_hydrolase_fold"/>
</dbReference>
<reference evidence="2 3" key="1">
    <citation type="submission" date="2015-06" db="EMBL/GenBank/DDBJ databases">
        <title>Survival trade-offs in plant roots during colonization by closely related pathogenic and mutualistic fungi.</title>
        <authorList>
            <person name="Hacquard S."/>
            <person name="Kracher B."/>
            <person name="Hiruma K."/>
            <person name="Weinman A."/>
            <person name="Muench P."/>
            <person name="Garrido Oter R."/>
            <person name="Ver Loren van Themaat E."/>
            <person name="Dallerey J.-F."/>
            <person name="Damm U."/>
            <person name="Henrissat B."/>
            <person name="Lespinet O."/>
            <person name="Thon M."/>
            <person name="Kemen E."/>
            <person name="McHardy A.C."/>
            <person name="Schulze-Lefert P."/>
            <person name="O'Connell R.J."/>
        </authorList>
    </citation>
    <scope>NUCLEOTIDE SEQUENCE [LARGE SCALE GENOMIC DNA]</scope>
    <source>
        <strain evidence="2 3">MAFF 238704</strain>
    </source>
</reference>
<dbReference type="AlphaFoldDB" id="A0A167C7I4"/>
<dbReference type="STRING" id="1573173.A0A167C7I4"/>
<dbReference type="SUPFAM" id="SSF53474">
    <property type="entry name" value="alpha/beta-Hydrolases"/>
    <property type="match status" value="1"/>
</dbReference>
<gene>
    <name evidence="2" type="ORF">CI238_08466</name>
</gene>
<proteinExistence type="predicted"/>
<dbReference type="CDD" id="cd00519">
    <property type="entry name" value="Lipase_3"/>
    <property type="match status" value="1"/>
</dbReference>
<keyword evidence="3" id="KW-1185">Reference proteome</keyword>
<evidence type="ECO:0000313" key="2">
    <source>
        <dbReference type="EMBL" id="KZL82231.1"/>
    </source>
</evidence>
<protein>
    <submittedName>
        <fullName evidence="2">Lipase class 3</fullName>
    </submittedName>
</protein>
<dbReference type="GO" id="GO:0004806">
    <property type="term" value="F:triacylglycerol lipase activity"/>
    <property type="evidence" value="ECO:0007669"/>
    <property type="project" value="InterPro"/>
</dbReference>
<dbReference type="GO" id="GO:0006629">
    <property type="term" value="P:lipid metabolic process"/>
    <property type="evidence" value="ECO:0007669"/>
    <property type="project" value="InterPro"/>
</dbReference>
<dbReference type="Gene3D" id="3.40.50.1820">
    <property type="entry name" value="alpha/beta hydrolase"/>
    <property type="match status" value="1"/>
</dbReference>
<dbReference type="Proteomes" id="UP000076584">
    <property type="component" value="Unassembled WGS sequence"/>
</dbReference>
<dbReference type="Pfam" id="PF01764">
    <property type="entry name" value="Lipase_3"/>
    <property type="match status" value="1"/>
</dbReference>
<dbReference type="PANTHER" id="PTHR46086:SF3">
    <property type="entry name" value="TRIACYLGLYCEROL LIPASE OBL1"/>
    <property type="match status" value="1"/>
</dbReference>
<dbReference type="InterPro" id="IPR002921">
    <property type="entry name" value="Fungal_lipase-type"/>
</dbReference>
<dbReference type="InterPro" id="IPR044819">
    <property type="entry name" value="OBL-like"/>
</dbReference>
<dbReference type="PANTHER" id="PTHR46086">
    <property type="entry name" value="ALPHA/BETA-HYDROLASES SUPERFAMILY PROTEIN"/>
    <property type="match status" value="1"/>
</dbReference>
<feature type="domain" description="Fungal lipase-type" evidence="1">
    <location>
        <begin position="186"/>
        <end position="342"/>
    </location>
</feature>
<sequence length="416" mass="46102">MAIDTSSYSKLHHDLAHANLERLSLHEPPQQPEKVPESIPNVEHCTIVLNLLKKWSTQNKSSIDESIASQVFGGKADISWSRAFLPFMESMGMYLRDYGMLRLAWDNYRDYKFNGPSNGVNLDTCIRQYNAAYEPIRQLAQTWGMDFVVLCDLIHSPPDGQPAWDGPYCGAFFSTSPQKDKPFIGVAFKGTNPLNARDRKVDYNYQLTDSGHYLGGTQVSLGVFTALFATFETIEDTAYNYIIAALARCVLNIPKASGSLVRAHVTGHSLGGSYSSFFYAQLLQDAGTVGSQVATGDEYTFGAPRVGSQLWATCNKNVVSASEGQSWRVVNSLDLVPQVPPTSLRPTELDFYHIDKGMKIFSDRLPEPIPSEIGKPPPPVTNFENIGALIKAVFESTYHLPNSYYNAIVFAINNTK</sequence>